<feature type="transmembrane region" description="Helical" evidence="3">
    <location>
        <begin position="66"/>
        <end position="85"/>
    </location>
</feature>
<dbReference type="PANTHER" id="PTHR34703">
    <property type="entry name" value="ANTIPORTER SUBUNIT MNHG2-RELATED"/>
    <property type="match status" value="1"/>
</dbReference>
<evidence type="ECO:0000313" key="5">
    <source>
        <dbReference type="Proteomes" id="UP000231742"/>
    </source>
</evidence>
<proteinExistence type="inferred from homology"/>
<sequence length="183" mass="19141">MTLDTILDVLTGIFLLLGGFLSAAAGVGLLRFPDAIARLHATTKPQILGLTFVLLAIALQNRQLSTILLLLFLLIFQMITAPVSAHMIARAGYRGGIIAPNSLLVDELEQAIDAAPEFDDSETEGAETEGADDPSATADATEESSDDPASDGSAADADDTAQPTSVPTTRDPLDTDDTSSRND</sequence>
<evidence type="ECO:0000256" key="2">
    <source>
        <dbReference type="SAM" id="MobiDB-lite"/>
    </source>
</evidence>
<comment type="caution">
    <text evidence="4">The sequence shown here is derived from an EMBL/GenBank/DDBJ whole genome shotgun (WGS) entry which is preliminary data.</text>
</comment>
<feature type="compositionally biased region" description="Acidic residues" evidence="2">
    <location>
        <begin position="140"/>
        <end position="149"/>
    </location>
</feature>
<dbReference type="Pfam" id="PF03334">
    <property type="entry name" value="PhaG_MnhG_YufB"/>
    <property type="match status" value="1"/>
</dbReference>
<dbReference type="RefSeq" id="WP_100388297.1">
    <property type="nucleotide sequence ID" value="NZ_BMZU01000001.1"/>
</dbReference>
<evidence type="ECO:0000256" key="3">
    <source>
        <dbReference type="SAM" id="Phobius"/>
    </source>
</evidence>
<evidence type="ECO:0000256" key="1">
    <source>
        <dbReference type="ARBA" id="ARBA00008404"/>
    </source>
</evidence>
<comment type="similarity">
    <text evidence="1">Belongs to the CPA3 antiporters (TC 2.A.63) subunit G family.</text>
</comment>
<evidence type="ECO:0000313" key="4">
    <source>
        <dbReference type="EMBL" id="PJJ81632.1"/>
    </source>
</evidence>
<feature type="compositionally biased region" description="Acidic residues" evidence="2">
    <location>
        <begin position="118"/>
        <end position="132"/>
    </location>
</feature>
<accession>A0A2M9D7K1</accession>
<dbReference type="NCBIfam" id="NF009314">
    <property type="entry name" value="PRK12674.1-2"/>
    <property type="match status" value="1"/>
</dbReference>
<dbReference type="NCBIfam" id="TIGR01300">
    <property type="entry name" value="CPA3_mnhG_phaG"/>
    <property type="match status" value="1"/>
</dbReference>
<dbReference type="EMBL" id="PGFH01000001">
    <property type="protein sequence ID" value="PJJ81632.1"/>
    <property type="molecule type" value="Genomic_DNA"/>
</dbReference>
<dbReference type="InterPro" id="IPR005133">
    <property type="entry name" value="PhaG_MnhG_YufB"/>
</dbReference>
<feature type="transmembrane region" description="Helical" evidence="3">
    <location>
        <begin position="6"/>
        <end position="30"/>
    </location>
</feature>
<keyword evidence="3" id="KW-1133">Transmembrane helix</keyword>
<keyword evidence="3" id="KW-0812">Transmembrane</keyword>
<feature type="region of interest" description="Disordered" evidence="2">
    <location>
        <begin position="118"/>
        <end position="183"/>
    </location>
</feature>
<organism evidence="4 5">
    <name type="scientific">Salinibacterium amurskyense</name>
    <dbReference type="NCBI Taxonomy" id="205941"/>
    <lineage>
        <taxon>Bacteria</taxon>
        <taxon>Bacillati</taxon>
        <taxon>Actinomycetota</taxon>
        <taxon>Actinomycetes</taxon>
        <taxon>Micrococcales</taxon>
        <taxon>Microbacteriaceae</taxon>
        <taxon>Salinibacterium</taxon>
    </lineage>
</organism>
<dbReference type="AlphaFoldDB" id="A0A2M9D7K1"/>
<dbReference type="Proteomes" id="UP000231742">
    <property type="component" value="Unassembled WGS sequence"/>
</dbReference>
<dbReference type="OrthoDB" id="3214257at2"/>
<reference evidence="4 5" key="1">
    <citation type="submission" date="2017-11" db="EMBL/GenBank/DDBJ databases">
        <title>Genomic Encyclopedia of Archaeal and Bacterial Type Strains, Phase II (KMG-II): From Individual Species to Whole Genera.</title>
        <authorList>
            <person name="Goeker M."/>
        </authorList>
    </citation>
    <scope>NUCLEOTIDE SEQUENCE [LARGE SCALE GENOMIC DNA]</scope>
    <source>
        <strain evidence="4 5">DSM 16400</strain>
    </source>
</reference>
<dbReference type="GO" id="GO:0015385">
    <property type="term" value="F:sodium:proton antiporter activity"/>
    <property type="evidence" value="ECO:0007669"/>
    <property type="project" value="TreeGrafter"/>
</dbReference>
<keyword evidence="5" id="KW-1185">Reference proteome</keyword>
<keyword evidence="3" id="KW-0472">Membrane</keyword>
<name>A0A2M9D7K1_9MICO</name>
<protein>
    <submittedName>
        <fullName evidence="4">Multisubunit sodium/proton antiporter MrpG subunit</fullName>
    </submittedName>
</protein>
<gene>
    <name evidence="4" type="ORF">CLV85_0809</name>
</gene>
<dbReference type="PANTHER" id="PTHR34703:SF1">
    <property type="entry name" value="ANTIPORTER SUBUNIT MNHG2-RELATED"/>
    <property type="match status" value="1"/>
</dbReference>